<dbReference type="EMBL" id="JBAFSM010000009">
    <property type="protein sequence ID" value="MEG3436677.1"/>
    <property type="molecule type" value="Genomic_DNA"/>
</dbReference>
<name>A0AAW9QR58_9CHRO</name>
<dbReference type="AlphaFoldDB" id="A0AAW9QR58"/>
<dbReference type="Proteomes" id="UP001328733">
    <property type="component" value="Unassembled WGS sequence"/>
</dbReference>
<protein>
    <submittedName>
        <fullName evidence="2">Uncharacterized protein</fullName>
    </submittedName>
</protein>
<evidence type="ECO:0000256" key="1">
    <source>
        <dbReference type="SAM" id="MobiDB-lite"/>
    </source>
</evidence>
<proteinExistence type="predicted"/>
<accession>A0AAW9QR58</accession>
<reference evidence="2 3" key="1">
    <citation type="submission" date="2024-01" db="EMBL/GenBank/DDBJ databases">
        <title>Genomic insights into the taxonomy and metabolism of the cyanobacterium Pannus brasiliensis CCIBt3594.</title>
        <authorList>
            <person name="Machado M."/>
            <person name="Botero N.B."/>
            <person name="Andreote A.P.D."/>
            <person name="Feitosa A.M.T."/>
            <person name="Popin R."/>
            <person name="Sivonen K."/>
            <person name="Fiore M.F."/>
        </authorList>
    </citation>
    <scope>NUCLEOTIDE SEQUENCE [LARGE SCALE GENOMIC DNA]</scope>
    <source>
        <strain evidence="2 3">CCIBt3594</strain>
    </source>
</reference>
<evidence type="ECO:0000313" key="3">
    <source>
        <dbReference type="Proteomes" id="UP001328733"/>
    </source>
</evidence>
<dbReference type="RefSeq" id="WP_332864139.1">
    <property type="nucleotide sequence ID" value="NZ_JBAFSM010000009.1"/>
</dbReference>
<feature type="region of interest" description="Disordered" evidence="1">
    <location>
        <begin position="1"/>
        <end position="30"/>
    </location>
</feature>
<comment type="caution">
    <text evidence="2">The sequence shown here is derived from an EMBL/GenBank/DDBJ whole genome shotgun (WGS) entry which is preliminary data.</text>
</comment>
<evidence type="ECO:0000313" key="2">
    <source>
        <dbReference type="EMBL" id="MEG3436677.1"/>
    </source>
</evidence>
<sequence length="40" mass="4745">MKHKNAEEAGQLYRSPDPFPRGYLGKGKYNPDPREWFNFC</sequence>
<organism evidence="2 3">
    <name type="scientific">Pannus brasiliensis CCIBt3594</name>
    <dbReference type="NCBI Taxonomy" id="1427578"/>
    <lineage>
        <taxon>Bacteria</taxon>
        <taxon>Bacillati</taxon>
        <taxon>Cyanobacteriota</taxon>
        <taxon>Cyanophyceae</taxon>
        <taxon>Oscillatoriophycideae</taxon>
        <taxon>Chroococcales</taxon>
        <taxon>Microcystaceae</taxon>
        <taxon>Pannus</taxon>
    </lineage>
</organism>
<keyword evidence="3" id="KW-1185">Reference proteome</keyword>
<gene>
    <name evidence="2" type="ORF">V0288_06050</name>
</gene>